<evidence type="ECO:0000256" key="2">
    <source>
        <dbReference type="SAM" id="SignalP"/>
    </source>
</evidence>
<evidence type="ECO:0008006" key="5">
    <source>
        <dbReference type="Google" id="ProtNLM"/>
    </source>
</evidence>
<dbReference type="Proteomes" id="UP000228711">
    <property type="component" value="Unassembled WGS sequence"/>
</dbReference>
<protein>
    <recommendedName>
        <fullName evidence="5">Cohesin domain-containing protein</fullName>
    </recommendedName>
</protein>
<feature type="chain" id="PRO_5013621504" description="Cohesin domain-containing protein" evidence="2">
    <location>
        <begin position="25"/>
        <end position="375"/>
    </location>
</feature>
<name>A0A2H0YVN5_9BACT</name>
<comment type="caution">
    <text evidence="3">The sequence shown here is derived from an EMBL/GenBank/DDBJ whole genome shotgun (WGS) entry which is preliminary data.</text>
</comment>
<gene>
    <name evidence="3" type="ORF">COT25_01130</name>
</gene>
<accession>A0A2H0YVN5</accession>
<feature type="signal peptide" evidence="2">
    <location>
        <begin position="1"/>
        <end position="24"/>
    </location>
</feature>
<keyword evidence="1" id="KW-0472">Membrane</keyword>
<evidence type="ECO:0000313" key="3">
    <source>
        <dbReference type="EMBL" id="PIS41802.1"/>
    </source>
</evidence>
<feature type="transmembrane region" description="Helical" evidence="1">
    <location>
        <begin position="344"/>
        <end position="364"/>
    </location>
</feature>
<sequence>MRKKIFHRLLFFVLAALFPLFGNAQILSSTLTSTHDSRQTFAFTFTIDSEGKNLNAIEAYISYPTDLIEVVDVIPENSVVDLWVSKPRIDQVKHEIVLIGGIAGGAVMRDASLVTVFAKTIASGAAQFSLDTARSGVYLNDGSGTRISLSATDIHTTISVNQYEPSARIESPSHPDEFTWYPISTAVFAWETDDKIEWSYALEDDPSATVDATADSPTGNVTFENLSDGVHYFLLRQHIGQATWIAPVTRSVRVDTTPPEAFEVAKVEDNPQYNGKTMLVFQTTDAISGIARYVVEDDRETYEVDRGPVELRNPNSALIQVTAFDEAGNSTVARLEASVSHVQWPWSLLIIVVAFLVIVLIFWASRKKYQKTHQA</sequence>
<keyword evidence="1" id="KW-0812">Transmembrane</keyword>
<keyword evidence="1" id="KW-1133">Transmembrane helix</keyword>
<dbReference type="Gene3D" id="2.60.40.680">
    <property type="match status" value="1"/>
</dbReference>
<dbReference type="AlphaFoldDB" id="A0A2H0YVN5"/>
<proteinExistence type="predicted"/>
<reference evidence="4" key="1">
    <citation type="submission" date="2017-09" db="EMBL/GenBank/DDBJ databases">
        <title>Depth-based differentiation of microbial function through sediment-hosted aquifers and enrichment of novel symbionts in the deep terrestrial subsurface.</title>
        <authorList>
            <person name="Probst A.J."/>
            <person name="Ladd B."/>
            <person name="Jarett J.K."/>
            <person name="Geller-Mcgrath D.E."/>
            <person name="Sieber C.M.K."/>
            <person name="Emerson J.B."/>
            <person name="Anantharaman K."/>
            <person name="Thomas B.C."/>
            <person name="Malmstrom R."/>
            <person name="Stieglmeier M."/>
            <person name="Klingl A."/>
            <person name="Woyke T."/>
            <person name="Ryan C.M."/>
            <person name="Banfield J.F."/>
        </authorList>
    </citation>
    <scope>NUCLEOTIDE SEQUENCE [LARGE SCALE GENOMIC DNA]</scope>
</reference>
<organism evidence="3 4">
    <name type="scientific">Candidatus Kerfeldbacteria bacterium CG08_land_8_20_14_0_20_42_7</name>
    <dbReference type="NCBI Taxonomy" id="2014245"/>
    <lineage>
        <taxon>Bacteria</taxon>
        <taxon>Candidatus Kerfeldiibacteriota</taxon>
    </lineage>
</organism>
<evidence type="ECO:0000313" key="4">
    <source>
        <dbReference type="Proteomes" id="UP000228711"/>
    </source>
</evidence>
<evidence type="ECO:0000256" key="1">
    <source>
        <dbReference type="SAM" id="Phobius"/>
    </source>
</evidence>
<dbReference type="EMBL" id="PEXV01000044">
    <property type="protein sequence ID" value="PIS41802.1"/>
    <property type="molecule type" value="Genomic_DNA"/>
</dbReference>
<keyword evidence="2" id="KW-0732">Signal</keyword>